<feature type="region of interest" description="Disordered" evidence="1">
    <location>
        <begin position="251"/>
        <end position="362"/>
    </location>
</feature>
<evidence type="ECO:0000256" key="1">
    <source>
        <dbReference type="SAM" id="MobiDB-lite"/>
    </source>
</evidence>
<organism evidence="2 3">
    <name type="scientific">Tilletia horrida</name>
    <dbReference type="NCBI Taxonomy" id="155126"/>
    <lineage>
        <taxon>Eukaryota</taxon>
        <taxon>Fungi</taxon>
        <taxon>Dikarya</taxon>
        <taxon>Basidiomycota</taxon>
        <taxon>Ustilaginomycotina</taxon>
        <taxon>Exobasidiomycetes</taxon>
        <taxon>Tilletiales</taxon>
        <taxon>Tilletiaceae</taxon>
        <taxon>Tilletia</taxon>
    </lineage>
</organism>
<comment type="caution">
    <text evidence="2">The sequence shown here is derived from an EMBL/GenBank/DDBJ whole genome shotgun (WGS) entry which is preliminary data.</text>
</comment>
<dbReference type="AlphaFoldDB" id="A0AAN6JRD7"/>
<proteinExistence type="predicted"/>
<reference evidence="2" key="1">
    <citation type="journal article" date="2023" name="PhytoFront">
        <title>Draft Genome Resources of Seven Strains of Tilletia horrida, Causal Agent of Kernel Smut of Rice.</title>
        <authorList>
            <person name="Khanal S."/>
            <person name="Antony Babu S."/>
            <person name="Zhou X.G."/>
        </authorList>
    </citation>
    <scope>NUCLEOTIDE SEQUENCE</scope>
    <source>
        <strain evidence="2">TX6</strain>
    </source>
</reference>
<feature type="compositionally biased region" description="Low complexity" evidence="1">
    <location>
        <begin position="345"/>
        <end position="362"/>
    </location>
</feature>
<dbReference type="EMBL" id="JAPDMZ010000080">
    <property type="protein sequence ID" value="KAK0551239.1"/>
    <property type="molecule type" value="Genomic_DNA"/>
</dbReference>
<feature type="compositionally biased region" description="Low complexity" evidence="1">
    <location>
        <begin position="275"/>
        <end position="310"/>
    </location>
</feature>
<dbReference type="Proteomes" id="UP001176517">
    <property type="component" value="Unassembled WGS sequence"/>
</dbReference>
<feature type="region of interest" description="Disordered" evidence="1">
    <location>
        <begin position="28"/>
        <end position="49"/>
    </location>
</feature>
<evidence type="ECO:0000313" key="2">
    <source>
        <dbReference type="EMBL" id="KAK0551239.1"/>
    </source>
</evidence>
<feature type="compositionally biased region" description="Low complexity" evidence="1">
    <location>
        <begin position="317"/>
        <end position="335"/>
    </location>
</feature>
<sequence>MHGLALRSFSSQPAPAHGSFLSLSARGQEKPPRFSLKNPPDTWQTGQTGTNQCVQKFGKSSPDAQCQTVHINSATDFCLYGPPTPGVEIGEIEGEVIAYCTKDGYGTRLIPDDTFTSVHFLKTEHYVEVLGTGDFTNIGLQANDSGGELDPHGATGTGNPAGGLVYTTAFSGKQDQIDEWMMFIGHNEFCFRACDNADPLAWQRCQHIYDTEGCAWNMPYQDGYTPNNVFDSCEGDDPYFPGVYDNYTYKHEDGKPPAAHPPPTTKNCKTTEPPSNGSKKAASASGGGAAAANGTDSDTSASSTSSNNSTTGGGTNATGATTGASSTSSSSSSAGMTPVVKRPPTTASSGSNNSTSSNGAASGQGMLNSGMMVAAFLAMAAGTLVAA</sequence>
<gene>
    <name evidence="2" type="ORF">OC846_003378</name>
</gene>
<protein>
    <recommendedName>
        <fullName evidence="4">Macrofage activating glycoprotein</fullName>
    </recommendedName>
</protein>
<name>A0AAN6JRD7_9BASI</name>
<accession>A0AAN6JRD7</accession>
<evidence type="ECO:0000313" key="3">
    <source>
        <dbReference type="Proteomes" id="UP001176517"/>
    </source>
</evidence>
<keyword evidence="3" id="KW-1185">Reference proteome</keyword>
<evidence type="ECO:0008006" key="4">
    <source>
        <dbReference type="Google" id="ProtNLM"/>
    </source>
</evidence>